<dbReference type="InterPro" id="IPR006311">
    <property type="entry name" value="TAT_signal"/>
</dbReference>
<dbReference type="RefSeq" id="WP_371161791.1">
    <property type="nucleotide sequence ID" value="NZ_JBEDNX010000002.1"/>
</dbReference>
<evidence type="ECO:0000313" key="1">
    <source>
        <dbReference type="EMBL" id="MEZ3163937.1"/>
    </source>
</evidence>
<comment type="caution">
    <text evidence="1">The sequence shown here is derived from an EMBL/GenBank/DDBJ whole genome shotgun (WGS) entry which is preliminary data.</text>
</comment>
<protein>
    <recommendedName>
        <fullName evidence="3">DUF1102 domain-containing protein</fullName>
    </recommendedName>
</protein>
<evidence type="ECO:0000313" key="2">
    <source>
        <dbReference type="Proteomes" id="UP001567572"/>
    </source>
</evidence>
<accession>A0ABD5M147</accession>
<name>A0ABD5M147_9EURY</name>
<reference evidence="1 2" key="1">
    <citation type="submission" date="2024-06" db="EMBL/GenBank/DDBJ databases">
        <title>Halorubrum miltondacostae sp. nov., a potential PHA producer isolated from an inland solar saltern in Rio Maior, Portugal.</title>
        <authorList>
            <person name="Albuquerque L."/>
            <person name="Viver T."/>
            <person name="Barroso C."/>
            <person name="Claudino R."/>
            <person name="Galvan M."/>
            <person name="Simoes G."/>
            <person name="Lobo Da Cunha A."/>
            <person name="Egas C."/>
        </authorList>
    </citation>
    <scope>NUCLEOTIDE SEQUENCE [LARGE SCALE GENOMIC DNA]</scope>
    <source>
        <strain evidence="1 2">RMP-11</strain>
    </source>
</reference>
<gene>
    <name evidence="1" type="ORF">ABNG04_08665</name>
</gene>
<keyword evidence="2" id="KW-1185">Reference proteome</keyword>
<organism evidence="1 2">
    <name type="scientific">Halorubrum miltondacostae</name>
    <dbReference type="NCBI Taxonomy" id="3076378"/>
    <lineage>
        <taxon>Archaea</taxon>
        <taxon>Methanobacteriati</taxon>
        <taxon>Methanobacteriota</taxon>
        <taxon>Stenosarchaea group</taxon>
        <taxon>Halobacteria</taxon>
        <taxon>Halobacteriales</taxon>
        <taxon>Haloferacaceae</taxon>
        <taxon>Halorubrum</taxon>
    </lineage>
</organism>
<proteinExistence type="predicted"/>
<evidence type="ECO:0008006" key="3">
    <source>
        <dbReference type="Google" id="ProtNLM"/>
    </source>
</evidence>
<dbReference type="Proteomes" id="UP001567572">
    <property type="component" value="Unassembled WGS sequence"/>
</dbReference>
<dbReference type="AlphaFoldDB" id="A0ABD5M147"/>
<dbReference type="PROSITE" id="PS51318">
    <property type="entry name" value="TAT"/>
    <property type="match status" value="1"/>
</dbReference>
<dbReference type="EMBL" id="JBEDNY010000002">
    <property type="protein sequence ID" value="MEZ3163937.1"/>
    <property type="molecule type" value="Genomic_DNA"/>
</dbReference>
<sequence>MASRRSVLIGLGSLVAGGGALLGTGAFTTVTAERTVSIETTGDASGFLGLEAADRVDDSGTNQPANGTTGANQNEYVQETDGTIQINLDAGSDGDADDNGTGLNQNAKTTFRNLVTITNNGTQTVTSLTLSISENSGTITGSPFSFTVDDNSNETTVSNGNNILGAGSPSITSDLTPGESIDFGMIINLIGNSIPDSANYTLTITAETNQSN</sequence>